<dbReference type="SUPFAM" id="SSF55729">
    <property type="entry name" value="Acyl-CoA N-acyltransferases (Nat)"/>
    <property type="match status" value="1"/>
</dbReference>
<organism evidence="4 5">
    <name type="scientific">Nakamurella leprariae</name>
    <dbReference type="NCBI Taxonomy" id="2803911"/>
    <lineage>
        <taxon>Bacteria</taxon>
        <taxon>Bacillati</taxon>
        <taxon>Actinomycetota</taxon>
        <taxon>Actinomycetes</taxon>
        <taxon>Nakamurellales</taxon>
        <taxon>Nakamurellaceae</taxon>
        <taxon>Nakamurella</taxon>
    </lineage>
</organism>
<dbReference type="InterPro" id="IPR016181">
    <property type="entry name" value="Acyl_CoA_acyltransferase"/>
</dbReference>
<dbReference type="CDD" id="cd04301">
    <property type="entry name" value="NAT_SF"/>
    <property type="match status" value="1"/>
</dbReference>
<keyword evidence="5" id="KW-1185">Reference proteome</keyword>
<dbReference type="PANTHER" id="PTHR43877:SF1">
    <property type="entry name" value="ACETYLTRANSFERASE"/>
    <property type="match status" value="1"/>
</dbReference>
<name>A0A938YCL2_9ACTN</name>
<evidence type="ECO:0000256" key="1">
    <source>
        <dbReference type="ARBA" id="ARBA00022679"/>
    </source>
</evidence>
<dbReference type="InterPro" id="IPR000182">
    <property type="entry name" value="GNAT_dom"/>
</dbReference>
<proteinExistence type="predicted"/>
<dbReference type="EMBL" id="JAERWK010000010">
    <property type="protein sequence ID" value="MBM9467143.1"/>
    <property type="molecule type" value="Genomic_DNA"/>
</dbReference>
<reference evidence="4" key="1">
    <citation type="submission" date="2021-01" db="EMBL/GenBank/DDBJ databases">
        <title>YIM 132084 draft genome.</title>
        <authorList>
            <person name="An D."/>
        </authorList>
    </citation>
    <scope>NUCLEOTIDE SEQUENCE</scope>
    <source>
        <strain evidence="4">YIM 132084</strain>
    </source>
</reference>
<accession>A0A938YCL2</accession>
<evidence type="ECO:0000313" key="5">
    <source>
        <dbReference type="Proteomes" id="UP000663792"/>
    </source>
</evidence>
<dbReference type="Proteomes" id="UP000663792">
    <property type="component" value="Unassembled WGS sequence"/>
</dbReference>
<keyword evidence="2" id="KW-0012">Acyltransferase</keyword>
<sequence length="160" mass="17400">MGTAPTVRRAVPDDAESFAACQLACWREAYSSLWGPDRFDELDPAGLAELRRSELEAGTAEHLLAEEGGEVIGIAIAGPTRDDDAPTELELYAIYVRAASQNSGVGATLLEEATAGRPVSLWTYRDNARATAFYVSHGFIPDGEERNDSEGILEIRMVRR</sequence>
<evidence type="ECO:0000259" key="3">
    <source>
        <dbReference type="PROSITE" id="PS51186"/>
    </source>
</evidence>
<dbReference type="Gene3D" id="3.40.630.30">
    <property type="match status" value="1"/>
</dbReference>
<protein>
    <submittedName>
        <fullName evidence="4">GNAT family N-acetyltransferase</fullName>
    </submittedName>
</protein>
<gene>
    <name evidence="4" type="ORF">JL106_07580</name>
</gene>
<dbReference type="PROSITE" id="PS51186">
    <property type="entry name" value="GNAT"/>
    <property type="match status" value="1"/>
</dbReference>
<dbReference type="GO" id="GO:0016747">
    <property type="term" value="F:acyltransferase activity, transferring groups other than amino-acyl groups"/>
    <property type="evidence" value="ECO:0007669"/>
    <property type="project" value="InterPro"/>
</dbReference>
<evidence type="ECO:0000313" key="4">
    <source>
        <dbReference type="EMBL" id="MBM9467143.1"/>
    </source>
</evidence>
<dbReference type="Pfam" id="PF00583">
    <property type="entry name" value="Acetyltransf_1"/>
    <property type="match status" value="1"/>
</dbReference>
<comment type="caution">
    <text evidence="4">The sequence shown here is derived from an EMBL/GenBank/DDBJ whole genome shotgun (WGS) entry which is preliminary data.</text>
</comment>
<feature type="domain" description="N-acetyltransferase" evidence="3">
    <location>
        <begin position="5"/>
        <end position="160"/>
    </location>
</feature>
<dbReference type="InterPro" id="IPR050832">
    <property type="entry name" value="Bact_Acetyltransf"/>
</dbReference>
<dbReference type="PANTHER" id="PTHR43877">
    <property type="entry name" value="AMINOALKYLPHOSPHONATE N-ACETYLTRANSFERASE-RELATED-RELATED"/>
    <property type="match status" value="1"/>
</dbReference>
<evidence type="ECO:0000256" key="2">
    <source>
        <dbReference type="ARBA" id="ARBA00023315"/>
    </source>
</evidence>
<dbReference type="AlphaFoldDB" id="A0A938YCL2"/>
<keyword evidence="1" id="KW-0808">Transferase</keyword>
<dbReference type="RefSeq" id="WP_205260108.1">
    <property type="nucleotide sequence ID" value="NZ_JAERWK010000010.1"/>
</dbReference>